<keyword evidence="3 7" id="KW-0812">Transmembrane</keyword>
<evidence type="ECO:0000259" key="8">
    <source>
        <dbReference type="Pfam" id="PF02687"/>
    </source>
</evidence>
<organism evidence="9 10">
    <name type="scientific">Amycolatopsis minnesotensis</name>
    <dbReference type="NCBI Taxonomy" id="337894"/>
    <lineage>
        <taxon>Bacteria</taxon>
        <taxon>Bacillati</taxon>
        <taxon>Actinomycetota</taxon>
        <taxon>Actinomycetes</taxon>
        <taxon>Pseudonocardiales</taxon>
        <taxon>Pseudonocardiaceae</taxon>
        <taxon>Amycolatopsis</taxon>
    </lineage>
</organism>
<keyword evidence="2" id="KW-1003">Cell membrane</keyword>
<evidence type="ECO:0000256" key="1">
    <source>
        <dbReference type="ARBA" id="ARBA00004651"/>
    </source>
</evidence>
<protein>
    <submittedName>
        <fullName evidence="9">FtsX-like permease family protein</fullName>
    </submittedName>
</protein>
<keyword evidence="5 7" id="KW-0472">Membrane</keyword>
<feature type="transmembrane region" description="Helical" evidence="7">
    <location>
        <begin position="356"/>
        <end position="377"/>
    </location>
</feature>
<evidence type="ECO:0000256" key="4">
    <source>
        <dbReference type="ARBA" id="ARBA00022989"/>
    </source>
</evidence>
<feature type="transmembrane region" description="Helical" evidence="7">
    <location>
        <begin position="315"/>
        <end position="336"/>
    </location>
</feature>
<feature type="transmembrane region" description="Helical" evidence="7">
    <location>
        <begin position="707"/>
        <end position="734"/>
    </location>
</feature>
<dbReference type="InterPro" id="IPR003838">
    <property type="entry name" value="ABC3_permease_C"/>
</dbReference>
<feature type="transmembrane region" description="Helical" evidence="7">
    <location>
        <begin position="795"/>
        <end position="815"/>
    </location>
</feature>
<feature type="transmembrane region" description="Helical" evidence="7">
    <location>
        <begin position="12"/>
        <end position="37"/>
    </location>
</feature>
<accession>A0ABN2QF88</accession>
<dbReference type="EMBL" id="BAAANN010000006">
    <property type="protein sequence ID" value="GAA1951145.1"/>
    <property type="molecule type" value="Genomic_DNA"/>
</dbReference>
<evidence type="ECO:0000256" key="7">
    <source>
        <dbReference type="SAM" id="Phobius"/>
    </source>
</evidence>
<feature type="transmembrane region" description="Helical" evidence="7">
    <location>
        <begin position="755"/>
        <end position="783"/>
    </location>
</feature>
<feature type="domain" description="ABC3 transporter permease C-terminal" evidence="8">
    <location>
        <begin position="264"/>
        <end position="383"/>
    </location>
</feature>
<dbReference type="Pfam" id="PF02687">
    <property type="entry name" value="FtsX"/>
    <property type="match status" value="2"/>
</dbReference>
<evidence type="ECO:0000256" key="6">
    <source>
        <dbReference type="ARBA" id="ARBA00038076"/>
    </source>
</evidence>
<evidence type="ECO:0000313" key="10">
    <source>
        <dbReference type="Proteomes" id="UP001501116"/>
    </source>
</evidence>
<evidence type="ECO:0000313" key="9">
    <source>
        <dbReference type="EMBL" id="GAA1951145.1"/>
    </source>
</evidence>
<name>A0ABN2QF88_9PSEU</name>
<keyword evidence="10" id="KW-1185">Reference proteome</keyword>
<evidence type="ECO:0000256" key="5">
    <source>
        <dbReference type="ARBA" id="ARBA00023136"/>
    </source>
</evidence>
<evidence type="ECO:0000256" key="2">
    <source>
        <dbReference type="ARBA" id="ARBA00022475"/>
    </source>
</evidence>
<comment type="caution">
    <text evidence="9">The sequence shown here is derived from an EMBL/GenBank/DDBJ whole genome shotgun (WGS) entry which is preliminary data.</text>
</comment>
<dbReference type="PANTHER" id="PTHR30572:SF4">
    <property type="entry name" value="ABC TRANSPORTER PERMEASE YTRF"/>
    <property type="match status" value="1"/>
</dbReference>
<feature type="transmembrane region" description="Helical" evidence="7">
    <location>
        <begin position="483"/>
        <end position="503"/>
    </location>
</feature>
<dbReference type="RefSeq" id="WP_344415931.1">
    <property type="nucleotide sequence ID" value="NZ_BAAANN010000006.1"/>
</dbReference>
<proteinExistence type="inferred from homology"/>
<dbReference type="Proteomes" id="UP001501116">
    <property type="component" value="Unassembled WGS sequence"/>
</dbReference>
<feature type="transmembrane region" description="Helical" evidence="7">
    <location>
        <begin position="258"/>
        <end position="281"/>
    </location>
</feature>
<dbReference type="PROSITE" id="PS51257">
    <property type="entry name" value="PROKAR_LIPOPROTEIN"/>
    <property type="match status" value="1"/>
</dbReference>
<sequence>MTRLALASLRFRAAASVATFVAVLVGCALLIACGGLMESAIRLGAVPQRLAGAPVVVAGSEGFKLPDEESETVAYPERAGVDPSVLPKVAATSGVAKAVPDITFAATIAGDEPGTDVLFGHNWASAALTPFTVREGAEPRPGQVSLDEASADRRGAEVGAPIDLVVGGRAETFTVAGILHGERAIDAPALFFAEDDARRLSPRSDKVDAIGVVPADGVDVDDLAERLGAQLSPGASVLTGDDRGAAEYTGIGASRLPLILLAAVFGGMVLVVMALVVSATISLSVRQRQQELALLRASGATPAQAHRMVVAETMAVALLGAVCGLPAGALAGGQIFDASTAQGVFPTQLVFHQGLVPFAGGFLLALGIPWLTAHFAARAAARARPIQALSEAAIPTANLGPVRRTLGKAFAAATVALAVATMFLDPETASAVGGPAVLTGSIAAGLFGPELVHVLAGMAVPVLRRFSGGAIAVINIRARARQFAAVLTPLTLATAIALGNIYAQTTQSEAATAARADELSADVVVSSGDRVVSPDLATRLRGVPGVTAVSSLVVSKGWVEEPYDGNGSDPSTLLGVDAQTADPVLNTPVAEGSLRDLGGASVALPRSEAEDLGAGLGAKVTLRLGDGARVEVAVVALLDGSSNYPSVVVPAALLAPHTSTGLASEILVRGTGDLASGVRQVAGPGTTVGDGGVLAAEFATGVDVQAWISYLLAVLAIAYAAIAAVNTLGVAVLSRRRELALQRLAGATRRQVTRMLFVEGTVLGVLALALGTVISLFTVLPIAIATGSVLPSGPIWVFVVVVDAAFLIVWPVTAITGRLAMKRKPVDELSIGGGQ</sequence>
<dbReference type="PANTHER" id="PTHR30572">
    <property type="entry name" value="MEMBRANE COMPONENT OF TRANSPORTER-RELATED"/>
    <property type="match status" value="1"/>
</dbReference>
<comment type="similarity">
    <text evidence="6">Belongs to the ABC-4 integral membrane protein family.</text>
</comment>
<evidence type="ECO:0000256" key="3">
    <source>
        <dbReference type="ARBA" id="ARBA00022692"/>
    </source>
</evidence>
<gene>
    <name evidence="9" type="ORF">GCM10009754_19950</name>
</gene>
<feature type="domain" description="ABC3 transporter permease C-terminal" evidence="8">
    <location>
        <begin position="711"/>
        <end position="819"/>
    </location>
</feature>
<reference evidence="9 10" key="1">
    <citation type="journal article" date="2019" name="Int. J. Syst. Evol. Microbiol.">
        <title>The Global Catalogue of Microorganisms (GCM) 10K type strain sequencing project: providing services to taxonomists for standard genome sequencing and annotation.</title>
        <authorList>
            <consortium name="The Broad Institute Genomics Platform"/>
            <consortium name="The Broad Institute Genome Sequencing Center for Infectious Disease"/>
            <person name="Wu L."/>
            <person name="Ma J."/>
        </authorList>
    </citation>
    <scope>NUCLEOTIDE SEQUENCE [LARGE SCALE GENOMIC DNA]</scope>
    <source>
        <strain evidence="9 10">JCM 14545</strain>
    </source>
</reference>
<feature type="transmembrane region" description="Helical" evidence="7">
    <location>
        <begin position="436"/>
        <end position="463"/>
    </location>
</feature>
<feature type="transmembrane region" description="Helical" evidence="7">
    <location>
        <begin position="406"/>
        <end position="424"/>
    </location>
</feature>
<keyword evidence="4 7" id="KW-1133">Transmembrane helix</keyword>
<dbReference type="InterPro" id="IPR050250">
    <property type="entry name" value="Macrolide_Exporter_MacB"/>
</dbReference>
<comment type="subcellular location">
    <subcellularLocation>
        <location evidence="1">Cell membrane</location>
        <topology evidence="1">Multi-pass membrane protein</topology>
    </subcellularLocation>
</comment>